<feature type="domain" description="AIG1-type G" evidence="6">
    <location>
        <begin position="75"/>
        <end position="278"/>
    </location>
</feature>
<evidence type="ECO:0000256" key="2">
    <source>
        <dbReference type="ARBA" id="ARBA00022741"/>
    </source>
</evidence>
<reference evidence="7" key="1">
    <citation type="submission" date="2025-08" db="UniProtKB">
        <authorList>
            <consortium name="Ensembl"/>
        </authorList>
    </citation>
    <scope>IDENTIFICATION</scope>
</reference>
<evidence type="ECO:0000313" key="7">
    <source>
        <dbReference type="Ensembl" id="ENSCPGP00000008875.1"/>
    </source>
</evidence>
<evidence type="ECO:0000259" key="6">
    <source>
        <dbReference type="PROSITE" id="PS51720"/>
    </source>
</evidence>
<keyword evidence="5" id="KW-0812">Transmembrane</keyword>
<sequence>MVSATLQLSVGSLKKEPETQDKTPGGVAPWAGRNAPGDGTSPTAAEGKLCLSKGQSVSVTIQQVPIPRYPWDGEGSGLRILLVGKSGAGKSSTGNTLLGVRAFKSELATEPVTISCARVQGHCRSVNIDVIDTADIFNPRVTISEAYKEITRCVWLSSPGPHVLLLVTRLGQFLKKDKEAVRRLQDIFGVNVFRHTIVLLTHVEDLGGRSLENYLQSHGNGDLQDLILQCGRRYCGFNNTAVGAQRDRQVAKLMEMVYRLVWENKGKWYSNNMFLEPCLTQERVECHMRRHKAERKMMEWSRSMPYRIIMGCGIVLLVLTLLCLNFLLLPESRIWWW</sequence>
<keyword evidence="3" id="KW-0342">GTP-binding</keyword>
<dbReference type="InterPro" id="IPR006703">
    <property type="entry name" value="G_AIG1"/>
</dbReference>
<dbReference type="PANTHER" id="PTHR10903">
    <property type="entry name" value="GTPASE, IMAP FAMILY MEMBER-RELATED"/>
    <property type="match status" value="1"/>
</dbReference>
<dbReference type="Proteomes" id="UP000694419">
    <property type="component" value="Unplaced"/>
</dbReference>
<accession>A0A8C3JJT1</accession>
<reference evidence="7" key="2">
    <citation type="submission" date="2025-09" db="UniProtKB">
        <authorList>
            <consortium name="Ensembl"/>
        </authorList>
    </citation>
    <scope>IDENTIFICATION</scope>
</reference>
<dbReference type="PANTHER" id="PTHR10903:SF73">
    <property type="entry name" value="GTPASE IMAP FAMILY MEMBER 8"/>
    <property type="match status" value="1"/>
</dbReference>
<evidence type="ECO:0000313" key="8">
    <source>
        <dbReference type="Proteomes" id="UP000694419"/>
    </source>
</evidence>
<evidence type="ECO:0000256" key="3">
    <source>
        <dbReference type="ARBA" id="ARBA00023134"/>
    </source>
</evidence>
<feature type="transmembrane region" description="Helical" evidence="5">
    <location>
        <begin position="306"/>
        <end position="328"/>
    </location>
</feature>
<feature type="compositionally biased region" description="Polar residues" evidence="4">
    <location>
        <begin position="1"/>
        <end position="10"/>
    </location>
</feature>
<dbReference type="PROSITE" id="PS51720">
    <property type="entry name" value="G_AIG1"/>
    <property type="match status" value="1"/>
</dbReference>
<name>A0A8C3JJT1_9CHAR</name>
<dbReference type="Pfam" id="PF04548">
    <property type="entry name" value="AIG1"/>
    <property type="match status" value="1"/>
</dbReference>
<keyword evidence="5" id="KW-1133">Transmembrane helix</keyword>
<dbReference type="SUPFAM" id="SSF52540">
    <property type="entry name" value="P-loop containing nucleoside triphosphate hydrolases"/>
    <property type="match status" value="1"/>
</dbReference>
<evidence type="ECO:0000256" key="4">
    <source>
        <dbReference type="SAM" id="MobiDB-lite"/>
    </source>
</evidence>
<proteinExistence type="inferred from homology"/>
<feature type="region of interest" description="Disordered" evidence="4">
    <location>
        <begin position="1"/>
        <end position="45"/>
    </location>
</feature>
<dbReference type="CDD" id="cd01852">
    <property type="entry name" value="AIG1"/>
    <property type="match status" value="1"/>
</dbReference>
<dbReference type="Ensembl" id="ENSCPGT00000009744.1">
    <property type="protein sequence ID" value="ENSCPGP00000008875.1"/>
    <property type="gene ID" value="ENSCPGG00000006316.1"/>
</dbReference>
<dbReference type="Gene3D" id="3.40.50.300">
    <property type="entry name" value="P-loop containing nucleotide triphosphate hydrolases"/>
    <property type="match status" value="1"/>
</dbReference>
<keyword evidence="5" id="KW-0472">Membrane</keyword>
<evidence type="ECO:0000256" key="5">
    <source>
        <dbReference type="SAM" id="Phobius"/>
    </source>
</evidence>
<comment type="similarity">
    <text evidence="1">Belongs to the TRAFAC class TrmE-Era-EngA-EngB-Septin-like GTPase superfamily. AIG1/Toc34/Toc159-like paraseptin GTPase family. IAN subfamily.</text>
</comment>
<evidence type="ECO:0000256" key="1">
    <source>
        <dbReference type="ARBA" id="ARBA00008535"/>
    </source>
</evidence>
<dbReference type="InterPro" id="IPR027417">
    <property type="entry name" value="P-loop_NTPase"/>
</dbReference>
<dbReference type="AlphaFoldDB" id="A0A8C3JJT1"/>
<dbReference type="InterPro" id="IPR045058">
    <property type="entry name" value="GIMA/IAN/Toc"/>
</dbReference>
<dbReference type="FunFam" id="3.40.50.300:FF:000366">
    <property type="entry name" value="GTPase, IMAP family member 2"/>
    <property type="match status" value="1"/>
</dbReference>
<keyword evidence="2" id="KW-0547">Nucleotide-binding</keyword>
<dbReference type="GO" id="GO:0005525">
    <property type="term" value="F:GTP binding"/>
    <property type="evidence" value="ECO:0007669"/>
    <property type="project" value="UniProtKB-KW"/>
</dbReference>
<organism evidence="7 8">
    <name type="scientific">Calidris pygmaea</name>
    <name type="common">Spoon-billed sandpiper</name>
    <dbReference type="NCBI Taxonomy" id="425635"/>
    <lineage>
        <taxon>Eukaryota</taxon>
        <taxon>Metazoa</taxon>
        <taxon>Chordata</taxon>
        <taxon>Craniata</taxon>
        <taxon>Vertebrata</taxon>
        <taxon>Euteleostomi</taxon>
        <taxon>Archelosauria</taxon>
        <taxon>Archosauria</taxon>
        <taxon>Dinosauria</taxon>
        <taxon>Saurischia</taxon>
        <taxon>Theropoda</taxon>
        <taxon>Coelurosauria</taxon>
        <taxon>Aves</taxon>
        <taxon>Neognathae</taxon>
        <taxon>Neoaves</taxon>
        <taxon>Charadriiformes</taxon>
        <taxon>Scolopacidae</taxon>
        <taxon>Calidris</taxon>
    </lineage>
</organism>
<keyword evidence="8" id="KW-1185">Reference proteome</keyword>
<protein>
    <recommendedName>
        <fullName evidence="6">AIG1-type G domain-containing protein</fullName>
    </recommendedName>
</protein>